<dbReference type="InterPro" id="IPR016024">
    <property type="entry name" value="ARM-type_fold"/>
</dbReference>
<dbReference type="SUPFAM" id="SSF48371">
    <property type="entry name" value="ARM repeat"/>
    <property type="match status" value="1"/>
</dbReference>
<dbReference type="Gene3D" id="1.25.10.10">
    <property type="entry name" value="Leucine-rich Repeat Variant"/>
    <property type="match status" value="1"/>
</dbReference>
<protein>
    <recommendedName>
        <fullName evidence="2">Nucleotide exchange factor Fes1 domain-containing protein</fullName>
    </recommendedName>
</protein>
<dbReference type="PANTHER" id="PTHR19316">
    <property type="entry name" value="PROTEIN FOLDING REGULATOR"/>
    <property type="match status" value="1"/>
</dbReference>
<dbReference type="EMBL" id="HBIC01008079">
    <property type="protein sequence ID" value="CAE0275197.1"/>
    <property type="molecule type" value="Transcribed_RNA"/>
</dbReference>
<evidence type="ECO:0000313" key="3">
    <source>
        <dbReference type="EMBL" id="CAE0275197.1"/>
    </source>
</evidence>
<dbReference type="PANTHER" id="PTHR19316:SF18">
    <property type="entry name" value="HSP70-BINDING PROTEIN 1"/>
    <property type="match status" value="1"/>
</dbReference>
<organism evidence="3">
    <name type="scientific">Spumella elongata</name>
    <dbReference type="NCBI Taxonomy" id="89044"/>
    <lineage>
        <taxon>Eukaryota</taxon>
        <taxon>Sar</taxon>
        <taxon>Stramenopiles</taxon>
        <taxon>Ochrophyta</taxon>
        <taxon>Chrysophyceae</taxon>
        <taxon>Chromulinales</taxon>
        <taxon>Chromulinaceae</taxon>
        <taxon>Spumella</taxon>
    </lineage>
</organism>
<proteinExistence type="predicted"/>
<evidence type="ECO:0000259" key="2">
    <source>
        <dbReference type="Pfam" id="PF08609"/>
    </source>
</evidence>
<feature type="domain" description="Nucleotide exchange factor Fes1" evidence="2">
    <location>
        <begin position="9"/>
        <end position="93"/>
    </location>
</feature>
<dbReference type="InterPro" id="IPR011989">
    <property type="entry name" value="ARM-like"/>
</dbReference>
<evidence type="ECO:0000256" key="1">
    <source>
        <dbReference type="ARBA" id="ARBA00022737"/>
    </source>
</evidence>
<dbReference type="InterPro" id="IPR050693">
    <property type="entry name" value="Hsp70_NEF-Inhibitors"/>
</dbReference>
<sequence>MEGAGNWLGLLKWSLAQTSDGTVPSEITPMTEEDKKWLEQVMRECVKDEPKRMNEIMGIFVKMLEEGLTEDKSEEVIELLDELQFMVEQVDMAGVFAKFGGFQCLLGLVESENLTAEARAMAGSTLAALSQNNLEVQEIVFKSGMLDRLAKVYIKSESVLLCNKVLYAISCSIRNHAAAEEYFVLHFAEATLPKAIAAASLVDSNSEAAAGTEALTSRALFLCNALVMSDFTNHARVQKLSALVLPVCLEYLKHESINLRETTQNLLTAIEKHKGPDHAPLMIM</sequence>
<dbReference type="AlphaFoldDB" id="A0A7S3GSH5"/>
<gene>
    <name evidence="3" type="ORF">SELO1098_LOCUS4025</name>
</gene>
<dbReference type="Pfam" id="PF08609">
    <property type="entry name" value="Fes1"/>
    <property type="match status" value="1"/>
</dbReference>
<dbReference type="GO" id="GO:0005783">
    <property type="term" value="C:endoplasmic reticulum"/>
    <property type="evidence" value="ECO:0007669"/>
    <property type="project" value="TreeGrafter"/>
</dbReference>
<reference evidence="3" key="1">
    <citation type="submission" date="2021-01" db="EMBL/GenBank/DDBJ databases">
        <authorList>
            <person name="Corre E."/>
            <person name="Pelletier E."/>
            <person name="Niang G."/>
            <person name="Scheremetjew M."/>
            <person name="Finn R."/>
            <person name="Kale V."/>
            <person name="Holt S."/>
            <person name="Cochrane G."/>
            <person name="Meng A."/>
            <person name="Brown T."/>
            <person name="Cohen L."/>
        </authorList>
    </citation>
    <scope>NUCLEOTIDE SEQUENCE</scope>
    <source>
        <strain evidence="3">CCAP 955/1</strain>
    </source>
</reference>
<dbReference type="InterPro" id="IPR013918">
    <property type="entry name" value="Nucleotide_exch_fac_Fes1"/>
</dbReference>
<accession>A0A7S3GSH5</accession>
<keyword evidence="1" id="KW-0677">Repeat</keyword>
<dbReference type="GO" id="GO:0000774">
    <property type="term" value="F:adenyl-nucleotide exchange factor activity"/>
    <property type="evidence" value="ECO:0007669"/>
    <property type="project" value="TreeGrafter"/>
</dbReference>
<name>A0A7S3GSH5_9STRA</name>